<evidence type="ECO:0000313" key="3">
    <source>
        <dbReference type="Proteomes" id="UP000250928"/>
    </source>
</evidence>
<dbReference type="AlphaFoldDB" id="A0A6N4E5S4"/>
<evidence type="ECO:0000256" key="1">
    <source>
        <dbReference type="SAM" id="Phobius"/>
    </source>
</evidence>
<comment type="caution">
    <text evidence="2">The sequence shown here is derived from an EMBL/GenBank/DDBJ whole genome shotgun (WGS) entry which is preliminary data.</text>
</comment>
<accession>A0A6N4E5S4</accession>
<protein>
    <submittedName>
        <fullName evidence="2">Uncharacterized protein</fullName>
    </submittedName>
</protein>
<feature type="transmembrane region" description="Helical" evidence="1">
    <location>
        <begin position="12"/>
        <end position="34"/>
    </location>
</feature>
<organism evidence="2 3">
    <name type="scientific">Candidatus Sedimenticola endophacoides</name>
    <dbReference type="NCBI Taxonomy" id="2548426"/>
    <lineage>
        <taxon>Bacteria</taxon>
        <taxon>Pseudomonadati</taxon>
        <taxon>Pseudomonadota</taxon>
        <taxon>Gammaproteobacteria</taxon>
        <taxon>Chromatiales</taxon>
        <taxon>Sedimenticolaceae</taxon>
        <taxon>Sedimenticola</taxon>
    </lineage>
</organism>
<keyword evidence="1" id="KW-0812">Transmembrane</keyword>
<evidence type="ECO:0000313" key="2">
    <source>
        <dbReference type="EMBL" id="PUE04286.1"/>
    </source>
</evidence>
<feature type="transmembrane region" description="Helical" evidence="1">
    <location>
        <begin position="40"/>
        <end position="57"/>
    </location>
</feature>
<gene>
    <name evidence="2" type="ORF">C3L24_03505</name>
</gene>
<reference evidence="2 3" key="1">
    <citation type="submission" date="2018-01" db="EMBL/GenBank/DDBJ databases">
        <title>Novel co-symbiosis in the lucinid bivalve Phacoides pectinatus.</title>
        <authorList>
            <person name="Lim S.J."/>
            <person name="Davis B.G."/>
            <person name="Gill D.E."/>
            <person name="Engel A.S."/>
            <person name="Anderson L.C."/>
            <person name="Campbell B.J."/>
        </authorList>
    </citation>
    <scope>NUCLEOTIDE SEQUENCE [LARGE SCALE GENOMIC DNA]</scope>
    <source>
        <strain evidence="2">N3_P5</strain>
    </source>
</reference>
<dbReference type="EMBL" id="PQCO01000132">
    <property type="protein sequence ID" value="PUE04286.1"/>
    <property type="molecule type" value="Genomic_DNA"/>
</dbReference>
<sequence>MSAHYQSCAFCRFMRGLAFSAIGGAIGGYGALYLGMTRDNAIIAAFFGALAMVAWVSRKRGDE</sequence>
<proteinExistence type="predicted"/>
<keyword evidence="1" id="KW-0472">Membrane</keyword>
<keyword evidence="1" id="KW-1133">Transmembrane helix</keyword>
<name>A0A6N4E5S4_9GAMM</name>
<dbReference type="Proteomes" id="UP000250928">
    <property type="component" value="Unassembled WGS sequence"/>
</dbReference>